<dbReference type="KEGG" id="fiy:BN1229_v1_3596"/>
<accession>A0A0D6JJM1</accession>
<dbReference type="KEGG" id="fil:BN1229_v1_3603"/>
<dbReference type="AlphaFoldDB" id="A0A0D6JJM1"/>
<organism evidence="1 2">
    <name type="scientific">Candidatus Filomicrobium marinum</name>
    <dbReference type="NCBI Taxonomy" id="1608628"/>
    <lineage>
        <taxon>Bacteria</taxon>
        <taxon>Pseudomonadati</taxon>
        <taxon>Pseudomonadota</taxon>
        <taxon>Alphaproteobacteria</taxon>
        <taxon>Hyphomicrobiales</taxon>
        <taxon>Hyphomicrobiaceae</taxon>
        <taxon>Filomicrobium</taxon>
    </lineage>
</organism>
<dbReference type="InterPro" id="IPR010845">
    <property type="entry name" value="FlaF"/>
</dbReference>
<dbReference type="OrthoDB" id="9808944at2"/>
<dbReference type="Proteomes" id="UP000033187">
    <property type="component" value="Chromosome 1"/>
</dbReference>
<gene>
    <name evidence="1" type="ORF">YBN1229_v1_3596</name>
</gene>
<keyword evidence="1" id="KW-0966">Cell projection</keyword>
<dbReference type="EMBL" id="LN829119">
    <property type="protein sequence ID" value="CPR22163.1"/>
    <property type="molecule type" value="Genomic_DNA"/>
</dbReference>
<dbReference type="Pfam" id="PF07309">
    <property type="entry name" value="FlaF"/>
    <property type="match status" value="1"/>
</dbReference>
<proteinExistence type="predicted"/>
<reference evidence="2" key="1">
    <citation type="submission" date="2015-02" db="EMBL/GenBank/DDBJ databases">
        <authorList>
            <person name="Chooi Y.-H."/>
        </authorList>
    </citation>
    <scope>NUCLEOTIDE SEQUENCE [LARGE SCALE GENOMIC DNA]</scope>
    <source>
        <strain evidence="2">strain Y</strain>
    </source>
</reference>
<dbReference type="NCBIfam" id="NF009434">
    <property type="entry name" value="PRK12793.1"/>
    <property type="match status" value="1"/>
</dbReference>
<name>A0A0D6JJM1_9HYPH</name>
<sequence length="115" mass="12821">MYQFSYTDVLSDSSASARELEGKALDHSIELLRKAAEVGPNTKEATEAIYFLQRLWTVLLEDLSNPENGLPDELRAQVISVGIWILREAEKIRQGEVASFDGLIEVSVAIREGLE</sequence>
<evidence type="ECO:0000313" key="2">
    <source>
        <dbReference type="Proteomes" id="UP000033187"/>
    </source>
</evidence>
<keyword evidence="1" id="KW-0282">Flagellum</keyword>
<keyword evidence="2" id="KW-1185">Reference proteome</keyword>
<dbReference type="GO" id="GO:0044781">
    <property type="term" value="P:bacterial-type flagellum organization"/>
    <property type="evidence" value="ECO:0007669"/>
    <property type="project" value="InterPro"/>
</dbReference>
<evidence type="ECO:0000313" key="1">
    <source>
        <dbReference type="EMBL" id="CPR22163.1"/>
    </source>
</evidence>
<dbReference type="RefSeq" id="WP_046479301.1">
    <property type="nucleotide sequence ID" value="NZ_LN829118.1"/>
</dbReference>
<keyword evidence="1" id="KW-0969">Cilium</keyword>
<protein>
    <submittedName>
        <fullName evidence="1">Flagellar FlaF</fullName>
    </submittedName>
</protein>